<reference evidence="1 2" key="1">
    <citation type="journal article" date="2015" name="Genome Announc.">
        <title>Draft Genome Sequence of Mycobacterium obuense Strain UC1, Isolated from Patient Sputum.</title>
        <authorList>
            <person name="Greninger A.L."/>
            <person name="Cunningham G."/>
            <person name="Hsu E.D."/>
            <person name="Yu J.M."/>
            <person name="Chiu C.Y."/>
            <person name="Miller S."/>
        </authorList>
    </citation>
    <scope>NUCLEOTIDE SEQUENCE [LARGE SCALE GENOMIC DNA]</scope>
    <source>
        <strain evidence="1 2">UC1</strain>
    </source>
</reference>
<evidence type="ECO:0000313" key="2">
    <source>
        <dbReference type="Proteomes" id="UP000034150"/>
    </source>
</evidence>
<name>A0A0M2K3L1_9MYCO</name>
<comment type="caution">
    <text evidence="1">The sequence shown here is derived from an EMBL/GenBank/DDBJ whole genome shotgun (WGS) entry which is preliminary data.</text>
</comment>
<evidence type="ECO:0000313" key="1">
    <source>
        <dbReference type="EMBL" id="KKF01751.1"/>
    </source>
</evidence>
<organism evidence="1 2">
    <name type="scientific">Mycolicibacterium obuense</name>
    <dbReference type="NCBI Taxonomy" id="1807"/>
    <lineage>
        <taxon>Bacteria</taxon>
        <taxon>Bacillati</taxon>
        <taxon>Actinomycetota</taxon>
        <taxon>Actinomycetes</taxon>
        <taxon>Mycobacteriales</taxon>
        <taxon>Mycobacteriaceae</taxon>
        <taxon>Mycolicibacterium</taxon>
    </lineage>
</organism>
<protein>
    <submittedName>
        <fullName evidence="1">Uncharacterized protein</fullName>
    </submittedName>
</protein>
<proteinExistence type="predicted"/>
<dbReference type="AlphaFoldDB" id="A0A0M2K3L1"/>
<accession>A0A0M2K3L1</accession>
<keyword evidence="2" id="KW-1185">Reference proteome</keyword>
<gene>
    <name evidence="1" type="ORF">WN67_12045</name>
</gene>
<dbReference type="EMBL" id="LAUZ02000042">
    <property type="protein sequence ID" value="KKF01751.1"/>
    <property type="molecule type" value="Genomic_DNA"/>
</dbReference>
<dbReference type="PATRIC" id="fig|1807.13.peg.3594"/>
<sequence>MEWTRQSGDEVEAAVGMLLCSQFPNAVRVRPSQGDGGIDIFVPGEAGWGKERAVWQVKKYSKNLTSSQKRKIERSFKRVVEASEAEGWRITEWHLIMPLDLTTQNLGWLDTYLGEREFSCETHGLLLCDTLAADYPNVIDYYMRDGKERLQANLDKLTSVLSGRKNRKSGEPLVAADVYGDLASIYNALNACDPFYKYWYEVADEPPAAEKMMGEENLVAAHALCQDGVWITVKVLARMLAAYTERPTTWNLRFAIPKSDEELLKQFEKFVDYGAPVSMPAGTVTGSLNLPGGLGGDLDRASIEVIAAPRDSQSDDDLLLIGIIAPDSDAVLASTRMRRTEFSSGEVGNRTVLADEASLFTIEMLFRDGDVAGSVDCTMHLGVSFQLRNRRPAEVADGLNVLAEFHTPNRLAFGNAYGPPDYGIFGPIPTQPNDDRDMWAPICRALALIQEHTTFQIRMPAEMERDEALGILDAAKLLSGEPTTGTASGQSTITHTAATRITPQLERISDFLVIRDLGISLGGEEITIGKKLSIYRGQYVEIGEQQSKIEVSGNAITLRYTGDLEVGRTFARYVDAEGASSEVQ</sequence>
<dbReference type="Proteomes" id="UP000034150">
    <property type="component" value="Unassembled WGS sequence"/>
</dbReference>